<feature type="compositionally biased region" description="Polar residues" evidence="1">
    <location>
        <begin position="1"/>
        <end position="11"/>
    </location>
</feature>
<dbReference type="InterPro" id="IPR045881">
    <property type="entry name" value="MNM1-like"/>
</dbReference>
<feature type="compositionally biased region" description="Basic residues" evidence="1">
    <location>
        <begin position="19"/>
        <end position="28"/>
    </location>
</feature>
<comment type="caution">
    <text evidence="2">The sequence shown here is derived from an EMBL/GenBank/DDBJ whole genome shotgun (WGS) entry which is preliminary data.</text>
</comment>
<evidence type="ECO:0000313" key="3">
    <source>
        <dbReference type="Proteomes" id="UP000447434"/>
    </source>
</evidence>
<dbReference type="Proteomes" id="UP000447434">
    <property type="component" value="Chromosome 15"/>
</dbReference>
<feature type="compositionally biased region" description="Polar residues" evidence="1">
    <location>
        <begin position="45"/>
        <end position="55"/>
    </location>
</feature>
<feature type="compositionally biased region" description="Polar residues" evidence="1">
    <location>
        <begin position="65"/>
        <end position="79"/>
    </location>
</feature>
<feature type="compositionally biased region" description="Polar residues" evidence="1">
    <location>
        <begin position="428"/>
        <end position="442"/>
    </location>
</feature>
<dbReference type="PANTHER" id="PTHR34682">
    <property type="entry name" value="AT HOOK MOTIF-CONTAINING PROTEIN"/>
    <property type="match status" value="1"/>
</dbReference>
<sequence>MDQQNPNNTPDGSGDVPLKRKRGRPRKYPRPDSEDSSHMLFGQSKKPNPGSSEQSKLLPGYEGVNGNQQLQRDQENGSNDAMVGQEVSGVIEAVFDAGYLLNVRVGDSDATLRGLVFKLGSYVPISPENDVAPGVPMIQRNEVPLSSGTSQVQNPLQNDRNEHHVNVHRNETLALNGSPIVPQIPRGPVSPINLFASSGKNAPSSVGETTHQLPRGNMVPVLLQPDNFSNGVPISSQPSQAMTQISLGSGAIVGKEIPVVGGNQADYMLSSGMPSKGVLNYQTSSNPLNGDGANSMRVPSLPFEHLVTDVIKSVQPPSNAMDTETDNCKSGDKMLVKDPSSGQEDKANDIDQLVLIKPLQGVQSHPHDNSAPAPTISDYTKTGKMTELLQILQDSSIEIQASKAAAELGSGNKLDDVRNLGNEHKELFNNQQNLSEHSMPDS</sequence>
<dbReference type="EMBL" id="WOCE01000015">
    <property type="protein sequence ID" value="KAE9598441.1"/>
    <property type="molecule type" value="Genomic_DNA"/>
</dbReference>
<organism evidence="2 3">
    <name type="scientific">Lupinus albus</name>
    <name type="common">White lupine</name>
    <name type="synonym">Lupinus termis</name>
    <dbReference type="NCBI Taxonomy" id="3870"/>
    <lineage>
        <taxon>Eukaryota</taxon>
        <taxon>Viridiplantae</taxon>
        <taxon>Streptophyta</taxon>
        <taxon>Embryophyta</taxon>
        <taxon>Tracheophyta</taxon>
        <taxon>Spermatophyta</taxon>
        <taxon>Magnoliopsida</taxon>
        <taxon>eudicotyledons</taxon>
        <taxon>Gunneridae</taxon>
        <taxon>Pentapetalae</taxon>
        <taxon>rosids</taxon>
        <taxon>fabids</taxon>
        <taxon>Fabales</taxon>
        <taxon>Fabaceae</taxon>
        <taxon>Papilionoideae</taxon>
        <taxon>50 kb inversion clade</taxon>
        <taxon>genistoids sensu lato</taxon>
        <taxon>core genistoids</taxon>
        <taxon>Genisteae</taxon>
        <taxon>Lupinus</taxon>
    </lineage>
</organism>
<reference evidence="3" key="1">
    <citation type="journal article" date="2020" name="Nat. Commun.">
        <title>Genome sequence of the cluster root forming white lupin.</title>
        <authorList>
            <person name="Hufnagel B."/>
            <person name="Marques A."/>
            <person name="Soriano A."/>
            <person name="Marques L."/>
            <person name="Divol F."/>
            <person name="Doumas P."/>
            <person name="Sallet E."/>
            <person name="Mancinotti D."/>
            <person name="Carrere S."/>
            <person name="Marande W."/>
            <person name="Arribat S."/>
            <person name="Keller J."/>
            <person name="Huneau C."/>
            <person name="Blein T."/>
            <person name="Aime D."/>
            <person name="Laguerre M."/>
            <person name="Taylor J."/>
            <person name="Schubert V."/>
            <person name="Nelson M."/>
            <person name="Geu-Flores F."/>
            <person name="Crespi M."/>
            <person name="Gallardo-Guerrero K."/>
            <person name="Delaux P.-M."/>
            <person name="Salse J."/>
            <person name="Berges H."/>
            <person name="Guyot R."/>
            <person name="Gouzy J."/>
            <person name="Peret B."/>
        </authorList>
    </citation>
    <scope>NUCLEOTIDE SEQUENCE [LARGE SCALE GENOMIC DNA]</scope>
    <source>
        <strain evidence="3">cv. Amiga</strain>
    </source>
</reference>
<dbReference type="PANTHER" id="PTHR34682:SF1">
    <property type="entry name" value="PROTEIN METABOLIC NETWORK MODULATOR 1"/>
    <property type="match status" value="1"/>
</dbReference>
<evidence type="ECO:0000256" key="1">
    <source>
        <dbReference type="SAM" id="MobiDB-lite"/>
    </source>
</evidence>
<feature type="region of interest" description="Disordered" evidence="1">
    <location>
        <begin position="417"/>
        <end position="442"/>
    </location>
</feature>
<evidence type="ECO:0000313" key="2">
    <source>
        <dbReference type="EMBL" id="KAE9598441.1"/>
    </source>
</evidence>
<feature type="compositionally biased region" description="Basic and acidic residues" evidence="1">
    <location>
        <begin position="417"/>
        <end position="427"/>
    </location>
</feature>
<accession>A0A6A4P9L6</accession>
<keyword evidence="3" id="KW-1185">Reference proteome</keyword>
<gene>
    <name evidence="2" type="ORF">Lalb_Chr15g0081021</name>
</gene>
<dbReference type="AlphaFoldDB" id="A0A6A4P9L6"/>
<feature type="region of interest" description="Disordered" evidence="1">
    <location>
        <begin position="1"/>
        <end position="80"/>
    </location>
</feature>
<proteinExistence type="predicted"/>
<dbReference type="OrthoDB" id="1910926at2759"/>
<name>A0A6A4P9L6_LUPAL</name>
<protein>
    <submittedName>
        <fullName evidence="2">Uncharacterized protein</fullName>
    </submittedName>
</protein>